<proteinExistence type="predicted"/>
<evidence type="ECO:0000313" key="1">
    <source>
        <dbReference type="EMBL" id="MDD7915971.1"/>
    </source>
</evidence>
<dbReference type="Gene3D" id="2.170.120.40">
    <property type="entry name" value="YbbR-like domain"/>
    <property type="match status" value="1"/>
</dbReference>
<dbReference type="RefSeq" id="WP_265724382.1">
    <property type="nucleotide sequence ID" value="NZ_JAOSLC020000004.1"/>
</dbReference>
<name>A0ABT5SCX0_9FLAO</name>
<accession>A0ABT5SCX0</accession>
<dbReference type="EMBL" id="JAOSLC020000004">
    <property type="protein sequence ID" value="MDD7915971.1"/>
    <property type="molecule type" value="Genomic_DNA"/>
</dbReference>
<reference evidence="1" key="1">
    <citation type="submission" date="2023-02" db="EMBL/GenBank/DDBJ databases">
        <title>Polaribacter ponticola sp. nov., isolated from seawater.</title>
        <authorList>
            <person name="Baek J.H."/>
            <person name="Kim J.M."/>
            <person name="Choi D.G."/>
            <person name="Jeon C.O."/>
        </authorList>
    </citation>
    <scope>NUCLEOTIDE SEQUENCE</scope>
    <source>
        <strain evidence="1">MSW5</strain>
    </source>
</reference>
<keyword evidence="2" id="KW-1185">Reference proteome</keyword>
<evidence type="ECO:0008006" key="3">
    <source>
        <dbReference type="Google" id="ProtNLM"/>
    </source>
</evidence>
<protein>
    <recommendedName>
        <fullName evidence="3">YbbR-like domain-containing protein</fullName>
    </recommendedName>
</protein>
<gene>
    <name evidence="1" type="ORF">N5A56_016795</name>
</gene>
<sequence>MKNLNKIPKTFIGFLIASFLIWLLITFSKEYTTVVTFPVSYSNIPQNKLLQETPIKEIDITVKASGFKLLRTKFNNYSLQLDASKLKRKSKSKFYFLIRNQLTKIQLQLPNEVEIQEVIQDTISLNLGILKSKKVVLKPNININYHIGYDLLDEIFVKPDSIIISGPESKIKNIHYLNLSELKLNDVKNSFESKVDILENDKIDNIKFSTLKATISGSVEKFTEGNLQIAFKTKNLPNKINLTTLTEKVDVFFVVALSNFAKVSEASFKIECDYAISKNNNLGYLIPKIISQPDFIKSVKIIPTKIDFLIQK</sequence>
<dbReference type="Gene3D" id="2.170.120.30">
    <property type="match status" value="1"/>
</dbReference>
<evidence type="ECO:0000313" key="2">
    <source>
        <dbReference type="Proteomes" id="UP001151478"/>
    </source>
</evidence>
<organism evidence="1 2">
    <name type="scientific">Polaribacter ponticola</name>
    <dbReference type="NCBI Taxonomy" id="2978475"/>
    <lineage>
        <taxon>Bacteria</taxon>
        <taxon>Pseudomonadati</taxon>
        <taxon>Bacteroidota</taxon>
        <taxon>Flavobacteriia</taxon>
        <taxon>Flavobacteriales</taxon>
        <taxon>Flavobacteriaceae</taxon>
    </lineage>
</organism>
<comment type="caution">
    <text evidence="1">The sequence shown here is derived from an EMBL/GenBank/DDBJ whole genome shotgun (WGS) entry which is preliminary data.</text>
</comment>
<dbReference type="Proteomes" id="UP001151478">
    <property type="component" value="Unassembled WGS sequence"/>
</dbReference>